<dbReference type="SUPFAM" id="SSF103473">
    <property type="entry name" value="MFS general substrate transporter"/>
    <property type="match status" value="1"/>
</dbReference>
<dbReference type="AlphaFoldDB" id="A0A5E4PWX8"/>
<dbReference type="Gene3D" id="1.20.1250.20">
    <property type="entry name" value="MFS general substrate transporter like domains"/>
    <property type="match status" value="1"/>
</dbReference>
<keyword evidence="3 5" id="KW-1133">Transmembrane helix</keyword>
<dbReference type="PROSITE" id="PS50850">
    <property type="entry name" value="MFS"/>
    <property type="match status" value="1"/>
</dbReference>
<dbReference type="InterPro" id="IPR050549">
    <property type="entry name" value="MFS_Trehalose_Transporter"/>
</dbReference>
<keyword evidence="4 5" id="KW-0472">Membrane</keyword>
<dbReference type="EMBL" id="FZQP02000559">
    <property type="protein sequence ID" value="VVC89513.1"/>
    <property type="molecule type" value="Genomic_DNA"/>
</dbReference>
<feature type="transmembrane region" description="Helical" evidence="5">
    <location>
        <begin position="7"/>
        <end position="28"/>
    </location>
</feature>
<comment type="subcellular location">
    <subcellularLocation>
        <location evidence="1">Membrane</location>
        <topology evidence="1">Multi-pass membrane protein</topology>
    </subcellularLocation>
</comment>
<dbReference type="InterPro" id="IPR036259">
    <property type="entry name" value="MFS_trans_sf"/>
</dbReference>
<dbReference type="PANTHER" id="PTHR48021">
    <property type="match status" value="1"/>
</dbReference>
<evidence type="ECO:0000256" key="1">
    <source>
        <dbReference type="ARBA" id="ARBA00004141"/>
    </source>
</evidence>
<feature type="transmembrane region" description="Helical" evidence="5">
    <location>
        <begin position="76"/>
        <end position="95"/>
    </location>
</feature>
<feature type="transmembrane region" description="Helical" evidence="5">
    <location>
        <begin position="386"/>
        <end position="403"/>
    </location>
</feature>
<organism evidence="7 8">
    <name type="scientific">Leptidea sinapis</name>
    <dbReference type="NCBI Taxonomy" id="189913"/>
    <lineage>
        <taxon>Eukaryota</taxon>
        <taxon>Metazoa</taxon>
        <taxon>Ecdysozoa</taxon>
        <taxon>Arthropoda</taxon>
        <taxon>Hexapoda</taxon>
        <taxon>Insecta</taxon>
        <taxon>Pterygota</taxon>
        <taxon>Neoptera</taxon>
        <taxon>Endopterygota</taxon>
        <taxon>Lepidoptera</taxon>
        <taxon>Glossata</taxon>
        <taxon>Ditrysia</taxon>
        <taxon>Papilionoidea</taxon>
        <taxon>Pieridae</taxon>
        <taxon>Dismorphiinae</taxon>
        <taxon>Leptidea</taxon>
    </lineage>
</organism>
<feature type="transmembrane region" description="Helical" evidence="5">
    <location>
        <begin position="48"/>
        <end position="69"/>
    </location>
</feature>
<feature type="transmembrane region" description="Helical" evidence="5">
    <location>
        <begin position="350"/>
        <end position="374"/>
    </location>
</feature>
<reference evidence="7 8" key="1">
    <citation type="submission" date="2017-07" db="EMBL/GenBank/DDBJ databases">
        <authorList>
            <person name="Talla V."/>
            <person name="Backstrom N."/>
        </authorList>
    </citation>
    <scope>NUCLEOTIDE SEQUENCE [LARGE SCALE GENOMIC DNA]</scope>
</reference>
<feature type="transmembrane region" description="Helical" evidence="5">
    <location>
        <begin position="251"/>
        <end position="274"/>
    </location>
</feature>
<dbReference type="InterPro" id="IPR005828">
    <property type="entry name" value="MFS_sugar_transport-like"/>
</dbReference>
<feature type="transmembrane region" description="Helical" evidence="5">
    <location>
        <begin position="160"/>
        <end position="179"/>
    </location>
</feature>
<evidence type="ECO:0000259" key="6">
    <source>
        <dbReference type="PROSITE" id="PS50850"/>
    </source>
</evidence>
<sequence length="473" mass="52408">MTDRSLILIADSIHSIGAGFLLSFPSILNPAILSPNATDIIATPQEASWINASFGFAGMLGFCVVPPIMQGLGRKFVHIMLNAVVALGFIIFFFANSVPALFVARSVQGLSAAGVTLTAMIIAEYSDPERRGYFMILKNMTVSLGSLVCHSLYFCWDWRQVAALSIVPYLISIILTFLWPESPSYYAMKGRYKECTQSFTYLFGDSPKSKKNLEHLISTQKERRQQMQMKKIDAFSRCIKTFGRRDFLKPIIVAFLLTIAVDACGRYYLLAYIIEMVIEITGDSSVAVYCSMASDLITIFASTLSIYIIRTYKRRTILFTSGFLTAFFMFLLSTVVYLKTAHGIGENLNWLTPTIIIFITFISSAGAIPLSFTILGEIFPLEHKGLGSFATGIIFTFLYATSMKSLPMMMASIGVGGTFGVFGTIMLVCLVLLLFTLNETKDKTLQEIEDEIKGIIRAKPELLIESKPLAAES</sequence>
<feature type="domain" description="Major facilitator superfamily (MFS) profile" evidence="6">
    <location>
        <begin position="1"/>
        <end position="441"/>
    </location>
</feature>
<dbReference type="InterPro" id="IPR020846">
    <property type="entry name" value="MFS_dom"/>
</dbReference>
<dbReference type="Pfam" id="PF00083">
    <property type="entry name" value="Sugar_tr"/>
    <property type="match status" value="1"/>
</dbReference>
<feature type="transmembrane region" description="Helical" evidence="5">
    <location>
        <begin position="286"/>
        <end position="309"/>
    </location>
</feature>
<evidence type="ECO:0000313" key="7">
    <source>
        <dbReference type="EMBL" id="VVC89513.1"/>
    </source>
</evidence>
<evidence type="ECO:0000256" key="5">
    <source>
        <dbReference type="SAM" id="Phobius"/>
    </source>
</evidence>
<dbReference type="Proteomes" id="UP000324832">
    <property type="component" value="Unassembled WGS sequence"/>
</dbReference>
<protein>
    <recommendedName>
        <fullName evidence="6">Major facilitator superfamily (MFS) profile domain-containing protein</fullName>
    </recommendedName>
</protein>
<proteinExistence type="predicted"/>
<feature type="transmembrane region" description="Helical" evidence="5">
    <location>
        <begin position="135"/>
        <end position="154"/>
    </location>
</feature>
<evidence type="ECO:0000256" key="3">
    <source>
        <dbReference type="ARBA" id="ARBA00022989"/>
    </source>
</evidence>
<keyword evidence="2 5" id="KW-0812">Transmembrane</keyword>
<accession>A0A5E4PWX8</accession>
<evidence type="ECO:0000256" key="4">
    <source>
        <dbReference type="ARBA" id="ARBA00023136"/>
    </source>
</evidence>
<dbReference type="GO" id="GO:0022857">
    <property type="term" value="F:transmembrane transporter activity"/>
    <property type="evidence" value="ECO:0007669"/>
    <property type="project" value="InterPro"/>
</dbReference>
<feature type="transmembrane region" description="Helical" evidence="5">
    <location>
        <begin position="316"/>
        <end position="338"/>
    </location>
</feature>
<feature type="transmembrane region" description="Helical" evidence="5">
    <location>
        <begin position="101"/>
        <end position="123"/>
    </location>
</feature>
<keyword evidence="8" id="KW-1185">Reference proteome</keyword>
<evidence type="ECO:0000256" key="2">
    <source>
        <dbReference type="ARBA" id="ARBA00022692"/>
    </source>
</evidence>
<name>A0A5E4PWX8_9NEOP</name>
<dbReference type="PANTHER" id="PTHR48021:SF68">
    <property type="entry name" value="MAJOR FACILITATOR SUPERFAMILY (MFS) PROFILE DOMAIN-CONTAINING PROTEIN"/>
    <property type="match status" value="1"/>
</dbReference>
<dbReference type="GO" id="GO:0016020">
    <property type="term" value="C:membrane"/>
    <property type="evidence" value="ECO:0007669"/>
    <property type="project" value="UniProtKB-SubCell"/>
</dbReference>
<feature type="transmembrane region" description="Helical" evidence="5">
    <location>
        <begin position="409"/>
        <end position="435"/>
    </location>
</feature>
<gene>
    <name evidence="7" type="ORF">LSINAPIS_LOCUS2614</name>
</gene>
<evidence type="ECO:0000313" key="8">
    <source>
        <dbReference type="Proteomes" id="UP000324832"/>
    </source>
</evidence>